<dbReference type="PIRSF" id="PIRSF017082">
    <property type="entry name" value="YflP"/>
    <property type="match status" value="1"/>
</dbReference>
<evidence type="ECO:0000313" key="3">
    <source>
        <dbReference type="EMBL" id="MDM9560905.1"/>
    </source>
</evidence>
<proteinExistence type="inferred from homology"/>
<dbReference type="RefSeq" id="WP_289786268.1">
    <property type="nucleotide sequence ID" value="NZ_JAUDJE010000017.1"/>
</dbReference>
<organism evidence="3 4">
    <name type="scientific">Bordetella petrii</name>
    <dbReference type="NCBI Taxonomy" id="94624"/>
    <lineage>
        <taxon>Bacteria</taxon>
        <taxon>Pseudomonadati</taxon>
        <taxon>Pseudomonadota</taxon>
        <taxon>Betaproteobacteria</taxon>
        <taxon>Burkholderiales</taxon>
        <taxon>Alcaligenaceae</taxon>
        <taxon>Bordetella</taxon>
    </lineage>
</organism>
<gene>
    <name evidence="3" type="ORF">QUC21_17850</name>
</gene>
<sequence>MKSSMARGLAAFWLGSMLVVPAAGTAAGYPDRPISLVVGYPAGGSVDLTARLFGEALAERTGQSVVVENVGGAGGTIGAQRVARAEPDGYTLLLGSTNEMVIAGMINPAVKYDGARDFTALGVIASQPMLLAASKSAGVNNAAEYLQKLRAAEPGSFNYGSSGVGTTLHLAGEMVNQSTGTRAEHVPYRGVAPMVTDLMSGQLDYGMLVLSSGLPQVRAGKIVALGVTEKKRSPAAPEIPALAETAGFEDVDVGVWFALYGPADLPAPVADTLRAALADVLKSETFRRKMQDAGAELARPGVDAAQFQAAEARKYGALVRAAKIEAQ</sequence>
<feature type="signal peptide" evidence="2">
    <location>
        <begin position="1"/>
        <end position="22"/>
    </location>
</feature>
<dbReference type="PANTHER" id="PTHR42928">
    <property type="entry name" value="TRICARBOXYLATE-BINDING PROTEIN"/>
    <property type="match status" value="1"/>
</dbReference>
<dbReference type="Pfam" id="PF03401">
    <property type="entry name" value="TctC"/>
    <property type="match status" value="1"/>
</dbReference>
<reference evidence="3" key="1">
    <citation type="submission" date="2023-06" db="EMBL/GenBank/DDBJ databases">
        <title>full genome analysis of Phenantherene degrader P3.</title>
        <authorList>
            <person name="Akbar A."/>
            <person name="Rahmeh R."/>
            <person name="Kishk M."/>
        </authorList>
    </citation>
    <scope>NUCLEOTIDE SEQUENCE</scope>
    <source>
        <strain evidence="3">P3</strain>
    </source>
</reference>
<dbReference type="CDD" id="cd07012">
    <property type="entry name" value="PBP2_Bug_TTT"/>
    <property type="match status" value="1"/>
</dbReference>
<evidence type="ECO:0000256" key="2">
    <source>
        <dbReference type="SAM" id="SignalP"/>
    </source>
</evidence>
<keyword evidence="4" id="KW-1185">Reference proteome</keyword>
<dbReference type="InterPro" id="IPR005064">
    <property type="entry name" value="BUG"/>
</dbReference>
<evidence type="ECO:0000313" key="4">
    <source>
        <dbReference type="Proteomes" id="UP001175604"/>
    </source>
</evidence>
<name>A0ABT7W6T5_9BORD</name>
<comment type="similarity">
    <text evidence="1">Belongs to the UPF0065 (bug) family.</text>
</comment>
<dbReference type="SUPFAM" id="SSF53850">
    <property type="entry name" value="Periplasmic binding protein-like II"/>
    <property type="match status" value="1"/>
</dbReference>
<dbReference type="Gene3D" id="3.40.190.150">
    <property type="entry name" value="Bordetella uptake gene, domain 1"/>
    <property type="match status" value="1"/>
</dbReference>
<accession>A0ABT7W6T5</accession>
<keyword evidence="2" id="KW-0732">Signal</keyword>
<dbReference type="Gene3D" id="3.40.190.10">
    <property type="entry name" value="Periplasmic binding protein-like II"/>
    <property type="match status" value="1"/>
</dbReference>
<dbReference type="Proteomes" id="UP001175604">
    <property type="component" value="Unassembled WGS sequence"/>
</dbReference>
<dbReference type="InterPro" id="IPR042100">
    <property type="entry name" value="Bug_dom1"/>
</dbReference>
<comment type="caution">
    <text evidence="3">The sequence shown here is derived from an EMBL/GenBank/DDBJ whole genome shotgun (WGS) entry which is preliminary data.</text>
</comment>
<dbReference type="PANTHER" id="PTHR42928:SF5">
    <property type="entry name" value="BLR1237 PROTEIN"/>
    <property type="match status" value="1"/>
</dbReference>
<protein>
    <submittedName>
        <fullName evidence="3">Tripartite tricarboxylate transporter substrate binding protein</fullName>
    </submittedName>
</protein>
<feature type="chain" id="PRO_5045251245" evidence="2">
    <location>
        <begin position="23"/>
        <end position="327"/>
    </location>
</feature>
<evidence type="ECO:0000256" key="1">
    <source>
        <dbReference type="ARBA" id="ARBA00006987"/>
    </source>
</evidence>
<dbReference type="EMBL" id="JAUDJE010000017">
    <property type="protein sequence ID" value="MDM9560905.1"/>
    <property type="molecule type" value="Genomic_DNA"/>
</dbReference>